<reference evidence="3 4" key="1">
    <citation type="submission" date="2023-03" db="EMBL/GenBank/DDBJ databases">
        <title>Speciation in Pyrococcus: adaptation to high temperature as a mechanism.</title>
        <authorList>
            <person name="Gu J."/>
        </authorList>
    </citation>
    <scope>NUCLEOTIDE SEQUENCE [LARGE SCALE GENOMIC DNA]</scope>
    <source>
        <strain evidence="3 4">LMOA34</strain>
    </source>
</reference>
<dbReference type="Proteomes" id="UP001571980">
    <property type="component" value="Unassembled WGS sequence"/>
</dbReference>
<feature type="domain" description="OB" evidence="2">
    <location>
        <begin position="28"/>
        <end position="105"/>
    </location>
</feature>
<evidence type="ECO:0000313" key="3">
    <source>
        <dbReference type="EMBL" id="MFA4805142.1"/>
    </source>
</evidence>
<evidence type="ECO:0000313" key="4">
    <source>
        <dbReference type="Proteomes" id="UP001571980"/>
    </source>
</evidence>
<dbReference type="InterPro" id="IPR004365">
    <property type="entry name" value="NA-bd_OB_tRNA"/>
</dbReference>
<dbReference type="Gene3D" id="2.40.50.140">
    <property type="entry name" value="Nucleic acid-binding proteins"/>
    <property type="match status" value="1"/>
</dbReference>
<organism evidence="3 4">
    <name type="scientific">Pyrococcus kukulkanii</name>
    <dbReference type="NCBI Taxonomy" id="1609559"/>
    <lineage>
        <taxon>Archaea</taxon>
        <taxon>Methanobacteriati</taxon>
        <taxon>Methanobacteriota</taxon>
        <taxon>Thermococci</taxon>
        <taxon>Thermococcales</taxon>
        <taxon>Thermococcaceae</taxon>
        <taxon>Pyrococcus</taxon>
    </lineage>
</organism>
<comment type="caution">
    <text evidence="3">The sequence shown here is derived from an EMBL/GenBank/DDBJ whole genome shotgun (WGS) entry which is preliminary data.</text>
</comment>
<sequence>MEDGGEIVRIERVSDIPKEVPENAKAIITGRVQAVFSPKEFTRPDKTIGKFFTMLVEDETGMVRVVVWNSFVNKYYGKVQKGDIVRVITRNIKWGLRGPELHIDRLPAKIIINPELSDEELQKVPPVREFIPRDYPEMTIAEAYEFVEDPKKRFQVRATIVQLYRVVPVKARDQEIVLTVFGIDDGTDYARAIAFGDVAEQLLETNLEEVKALYEDALNALEDRRKARDFVTQKLAPRILGKEVIIKGNWRIRELPTGAKDILVRVFDFEERDYVAELEEVVA</sequence>
<name>A0ABV4T5J4_9EURY</name>
<protein>
    <submittedName>
        <fullName evidence="3">OB-fold nucleic acid binding domain-containing protein</fullName>
    </submittedName>
</protein>
<keyword evidence="1" id="KW-0175">Coiled coil</keyword>
<accession>A0ABV4T5J4</accession>
<dbReference type="RefSeq" id="WP_372824511.1">
    <property type="nucleotide sequence ID" value="NZ_JARRIG010000007.1"/>
</dbReference>
<dbReference type="InterPro" id="IPR012340">
    <property type="entry name" value="NA-bd_OB-fold"/>
</dbReference>
<proteinExistence type="predicted"/>
<dbReference type="Pfam" id="PF01336">
    <property type="entry name" value="tRNA_anti-codon"/>
    <property type="match status" value="1"/>
</dbReference>
<dbReference type="SUPFAM" id="SSF50249">
    <property type="entry name" value="Nucleic acid-binding proteins"/>
    <property type="match status" value="2"/>
</dbReference>
<keyword evidence="4" id="KW-1185">Reference proteome</keyword>
<evidence type="ECO:0000259" key="2">
    <source>
        <dbReference type="Pfam" id="PF01336"/>
    </source>
</evidence>
<evidence type="ECO:0000256" key="1">
    <source>
        <dbReference type="SAM" id="Coils"/>
    </source>
</evidence>
<feature type="coiled-coil region" evidence="1">
    <location>
        <begin position="200"/>
        <end position="227"/>
    </location>
</feature>
<gene>
    <name evidence="3" type="ORF">P8X34_10440</name>
</gene>
<dbReference type="EMBL" id="JARRIG010000007">
    <property type="protein sequence ID" value="MFA4805142.1"/>
    <property type="molecule type" value="Genomic_DNA"/>
</dbReference>